<dbReference type="Gene3D" id="3.60.20.30">
    <property type="entry name" value="(Glycosyl)asparaginase"/>
    <property type="match status" value="1"/>
</dbReference>
<gene>
    <name evidence="2" type="ORF">B5J99_17270</name>
</gene>
<dbReference type="CDD" id="cd04701">
    <property type="entry name" value="Asparaginase_2"/>
    <property type="match status" value="1"/>
</dbReference>
<dbReference type="Pfam" id="PF01112">
    <property type="entry name" value="Asparaginase_2"/>
    <property type="match status" value="1"/>
</dbReference>
<dbReference type="GeneID" id="303487343"/>
<evidence type="ECO:0000313" key="3">
    <source>
        <dbReference type="Proteomes" id="UP000258016"/>
    </source>
</evidence>
<organism evidence="2 3">
    <name type="scientific">Blastomonas fulva</name>
    <dbReference type="NCBI Taxonomy" id="1550728"/>
    <lineage>
        <taxon>Bacteria</taxon>
        <taxon>Pseudomonadati</taxon>
        <taxon>Pseudomonadota</taxon>
        <taxon>Alphaproteobacteria</taxon>
        <taxon>Sphingomonadales</taxon>
        <taxon>Sphingomonadaceae</taxon>
        <taxon>Blastomonas</taxon>
    </lineage>
</organism>
<evidence type="ECO:0000256" key="1">
    <source>
        <dbReference type="SAM" id="SignalP"/>
    </source>
</evidence>
<dbReference type="InterPro" id="IPR000246">
    <property type="entry name" value="Peptidase_T2"/>
</dbReference>
<proteinExistence type="predicted"/>
<keyword evidence="3" id="KW-1185">Reference proteome</keyword>
<reference evidence="2 3" key="1">
    <citation type="submission" date="2017-03" db="EMBL/GenBank/DDBJ databases">
        <title>Complete genome sequence of Blastomonas fulva degrading microcsystin LR.</title>
        <authorList>
            <person name="Lee H.-g."/>
            <person name="Jin L."/>
            <person name="oh H.-M."/>
        </authorList>
    </citation>
    <scope>NUCLEOTIDE SEQUENCE [LARGE SCALE GENOMIC DNA]</scope>
    <source>
        <strain evidence="2 3">T2</strain>
    </source>
</reference>
<feature type="chain" id="PRO_5047162134" evidence="1">
    <location>
        <begin position="21"/>
        <end position="365"/>
    </location>
</feature>
<protein>
    <submittedName>
        <fullName evidence="2">Isoaspartyl peptidase/L-asparaginase</fullName>
    </submittedName>
</protein>
<accession>A0ABN5BBQ6</accession>
<keyword evidence="1" id="KW-0732">Signal</keyword>
<dbReference type="RefSeq" id="WP_117353102.1">
    <property type="nucleotide sequence ID" value="NZ_CP020083.1"/>
</dbReference>
<dbReference type="SUPFAM" id="SSF56235">
    <property type="entry name" value="N-terminal nucleophile aminohydrolases (Ntn hydrolases)"/>
    <property type="match status" value="1"/>
</dbReference>
<sequence>MRLILLLGALLMSSAAPASAKPETTAEPGWSLVIHGGAGILERSRVSPETDAAVRRALDKALEAGSAVLQSGGAALDAVQAAILVLEDDPNFNAGHGAVFTYEGTNELDAAVMQGIDRKAGAIARAHHTRNPILLARKVMEESPHVLLSGEGADRFSKEQGLEQVDNAYFGTPERKRQLEELKSKKVGWFDVDLKYGTVGAVARDAQGHVAAGTSTGGLTGKRYGRIGDSPLIGAGTYADDRACAISATGAGEFFIRVGVAHEICTRIRMKAEARAEFLTQEAERGGTRLDGAAQARLIAAALTSEEVQAIADAVIGEMGALGGSGGIIYLTPWGHQGYSFDTPGMYRGMASSDGSRSVAIYGDE</sequence>
<dbReference type="PANTHER" id="PTHR10188">
    <property type="entry name" value="L-ASPARAGINASE"/>
    <property type="match status" value="1"/>
</dbReference>
<feature type="signal peptide" evidence="1">
    <location>
        <begin position="1"/>
        <end position="20"/>
    </location>
</feature>
<evidence type="ECO:0000313" key="2">
    <source>
        <dbReference type="EMBL" id="ASR52994.1"/>
    </source>
</evidence>
<dbReference type="PANTHER" id="PTHR10188:SF6">
    <property type="entry name" value="N(4)-(BETA-N-ACETYLGLUCOSAMINYL)-L-ASPARAGINASE"/>
    <property type="match status" value="1"/>
</dbReference>
<dbReference type="EMBL" id="CP020083">
    <property type="protein sequence ID" value="ASR52994.1"/>
    <property type="molecule type" value="Genomic_DNA"/>
</dbReference>
<dbReference type="InterPro" id="IPR029055">
    <property type="entry name" value="Ntn_hydrolases_N"/>
</dbReference>
<dbReference type="Proteomes" id="UP000258016">
    <property type="component" value="Chromosome"/>
</dbReference>
<name>A0ABN5BBQ6_9SPHN</name>